<dbReference type="PANTHER" id="PTHR11735">
    <property type="entry name" value="TRNA N6-ADENOSINE THREONYLCARBAMOYLTRANSFERASE"/>
    <property type="match status" value="1"/>
</dbReference>
<dbReference type="InterPro" id="IPR043129">
    <property type="entry name" value="ATPase_NBD"/>
</dbReference>
<keyword evidence="2" id="KW-0012">Acyltransferase</keyword>
<evidence type="ECO:0000313" key="2">
    <source>
        <dbReference type="EMBL" id="MEO3693479.1"/>
    </source>
</evidence>
<dbReference type="NCBIfam" id="TIGR03725">
    <property type="entry name" value="T6A_YeaZ"/>
    <property type="match status" value="1"/>
</dbReference>
<dbReference type="EC" id="2.3.1.234" evidence="2"/>
<name>A0ABV0G6W8_9BURK</name>
<dbReference type="Pfam" id="PF00814">
    <property type="entry name" value="TsaD"/>
    <property type="match status" value="1"/>
</dbReference>
<keyword evidence="3" id="KW-1185">Reference proteome</keyword>
<proteinExistence type="predicted"/>
<organism evidence="2 3">
    <name type="scientific">Roseateles paludis</name>
    <dbReference type="NCBI Taxonomy" id="3145238"/>
    <lineage>
        <taxon>Bacteria</taxon>
        <taxon>Pseudomonadati</taxon>
        <taxon>Pseudomonadota</taxon>
        <taxon>Betaproteobacteria</taxon>
        <taxon>Burkholderiales</taxon>
        <taxon>Sphaerotilaceae</taxon>
        <taxon>Roseateles</taxon>
    </lineage>
</organism>
<dbReference type="Gene3D" id="3.30.420.40">
    <property type="match status" value="2"/>
</dbReference>
<dbReference type="Proteomes" id="UP001495147">
    <property type="component" value="Unassembled WGS sequence"/>
</dbReference>
<sequence length="236" mass="24250">MPALLSLDASTETLAVALSQGERVWASETAGGAQASAQLLPEVQRLLREAGLQLTDLDAIAFARGPGAFTGLRTACAAAQGLAFGANKPVLAIDSLMVVAEDARAQGARGLAWVLVDARMGELYAAPYALDDAGCQALAEPGLYSPAALLERLAAEPCEILAGNGLPLLGEAVAGVPCIPLLASRAQALDRLARAAWARGERLDAAEALPVYVRDKVALTTGEREQRAADAALSAP</sequence>
<comment type="caution">
    <text evidence="2">The sequence shown here is derived from an EMBL/GenBank/DDBJ whole genome shotgun (WGS) entry which is preliminary data.</text>
</comment>
<feature type="domain" description="Gcp-like" evidence="1">
    <location>
        <begin position="36"/>
        <end position="151"/>
    </location>
</feature>
<dbReference type="CDD" id="cd24032">
    <property type="entry name" value="ASKHA_NBD_TsaB"/>
    <property type="match status" value="1"/>
</dbReference>
<reference evidence="2 3" key="1">
    <citation type="submission" date="2024-05" db="EMBL/GenBank/DDBJ databases">
        <title>Roseateles sp. DJS-2-20 16S ribosomal RNA gene Genome sequencing and assembly.</title>
        <authorList>
            <person name="Woo H."/>
        </authorList>
    </citation>
    <scope>NUCLEOTIDE SEQUENCE [LARGE SCALE GENOMIC DNA]</scope>
    <source>
        <strain evidence="2 3">DJS-2-20</strain>
    </source>
</reference>
<dbReference type="GO" id="GO:0061711">
    <property type="term" value="F:tRNA N(6)-L-threonylcarbamoyladenine synthase activity"/>
    <property type="evidence" value="ECO:0007669"/>
    <property type="project" value="UniProtKB-EC"/>
</dbReference>
<dbReference type="PANTHER" id="PTHR11735:SF11">
    <property type="entry name" value="TRNA THREONYLCARBAMOYLADENOSINE BIOSYNTHESIS PROTEIN TSAB"/>
    <property type="match status" value="1"/>
</dbReference>
<keyword evidence="2" id="KW-0808">Transferase</keyword>
<evidence type="ECO:0000313" key="3">
    <source>
        <dbReference type="Proteomes" id="UP001495147"/>
    </source>
</evidence>
<dbReference type="RefSeq" id="WP_347706294.1">
    <property type="nucleotide sequence ID" value="NZ_JBDPZD010000007.1"/>
</dbReference>
<protein>
    <submittedName>
        <fullName evidence="2">tRNA (Adenosine(37)-N6)-threonylcarbamoyltransferase complex dimerization subunit type 1 TsaB</fullName>
        <ecNumber evidence="2">2.3.1.234</ecNumber>
    </submittedName>
</protein>
<dbReference type="InterPro" id="IPR022496">
    <property type="entry name" value="T6A_TsaB"/>
</dbReference>
<dbReference type="SUPFAM" id="SSF53067">
    <property type="entry name" value="Actin-like ATPase domain"/>
    <property type="match status" value="2"/>
</dbReference>
<gene>
    <name evidence="2" type="primary">tsaB</name>
    <name evidence="2" type="ORF">ABDJ85_18550</name>
</gene>
<evidence type="ECO:0000259" key="1">
    <source>
        <dbReference type="Pfam" id="PF00814"/>
    </source>
</evidence>
<dbReference type="InterPro" id="IPR000905">
    <property type="entry name" value="Gcp-like_dom"/>
</dbReference>
<dbReference type="EMBL" id="JBDPZD010000007">
    <property type="protein sequence ID" value="MEO3693479.1"/>
    <property type="molecule type" value="Genomic_DNA"/>
</dbReference>
<accession>A0ABV0G6W8</accession>